<dbReference type="AlphaFoldDB" id="A0A9E7IB65"/>
<dbReference type="GO" id="GO:0003712">
    <property type="term" value="F:transcription coregulator activity"/>
    <property type="evidence" value="ECO:0007669"/>
    <property type="project" value="TreeGrafter"/>
</dbReference>
<dbReference type="SUPFAM" id="SSF55729">
    <property type="entry name" value="Acyl-CoA N-acyltransferases (Nat)"/>
    <property type="match status" value="1"/>
</dbReference>
<feature type="domain" description="MYST-type HAT" evidence="13">
    <location>
        <begin position="150"/>
        <end position="244"/>
    </location>
</feature>
<dbReference type="Gene3D" id="3.30.60.60">
    <property type="entry name" value="N-acetyl transferase-like"/>
    <property type="match status" value="1"/>
</dbReference>
<evidence type="ECO:0000256" key="10">
    <source>
        <dbReference type="ARBA" id="ARBA00023242"/>
    </source>
</evidence>
<keyword evidence="6" id="KW-0863">Zinc-finger</keyword>
<evidence type="ECO:0000256" key="4">
    <source>
        <dbReference type="ARBA" id="ARBA00022679"/>
    </source>
</evidence>
<comment type="similarity">
    <text evidence="2 11">Belongs to the MYST (SAS/MOZ) family.</text>
</comment>
<dbReference type="PANTHER" id="PTHR10615:SF161">
    <property type="entry name" value="HISTONE ACETYLTRANSFERASE KAT7"/>
    <property type="match status" value="1"/>
</dbReference>
<feature type="compositionally biased region" description="Low complexity" evidence="12">
    <location>
        <begin position="80"/>
        <end position="102"/>
    </location>
</feature>
<evidence type="ECO:0000313" key="15">
    <source>
        <dbReference type="Proteomes" id="UP001055439"/>
    </source>
</evidence>
<dbReference type="GO" id="GO:0005634">
    <property type="term" value="C:nucleus"/>
    <property type="evidence" value="ECO:0007669"/>
    <property type="project" value="UniProtKB-SubCell"/>
</dbReference>
<dbReference type="FunFam" id="3.30.60.60:FF:000001">
    <property type="entry name" value="Histone acetyltransferase"/>
    <property type="match status" value="1"/>
</dbReference>
<evidence type="ECO:0000313" key="14">
    <source>
        <dbReference type="EMBL" id="URE49545.1"/>
    </source>
</evidence>
<keyword evidence="10 11" id="KW-0539">Nucleus</keyword>
<evidence type="ECO:0000256" key="8">
    <source>
        <dbReference type="ARBA" id="ARBA00022853"/>
    </source>
</evidence>
<keyword evidence="7" id="KW-0862">Zinc</keyword>
<dbReference type="InterPro" id="IPR016181">
    <property type="entry name" value="Acyl_CoA_acyltransferase"/>
</dbReference>
<dbReference type="EMBL" id="CP097511">
    <property type="protein sequence ID" value="URE49545.1"/>
    <property type="molecule type" value="Genomic_DNA"/>
</dbReference>
<comment type="catalytic activity">
    <reaction evidence="11">
        <text>L-lysyl-[protein] + acetyl-CoA = N(6)-acetyl-L-lysyl-[protein] + CoA + H(+)</text>
        <dbReference type="Rhea" id="RHEA:45948"/>
        <dbReference type="Rhea" id="RHEA-COMP:9752"/>
        <dbReference type="Rhea" id="RHEA-COMP:10731"/>
        <dbReference type="ChEBI" id="CHEBI:15378"/>
        <dbReference type="ChEBI" id="CHEBI:29969"/>
        <dbReference type="ChEBI" id="CHEBI:57287"/>
        <dbReference type="ChEBI" id="CHEBI:57288"/>
        <dbReference type="ChEBI" id="CHEBI:61930"/>
        <dbReference type="EC" id="2.3.1.48"/>
    </reaction>
</comment>
<reference evidence="14" key="1">
    <citation type="submission" date="2022-05" db="EMBL/GenBank/DDBJ databases">
        <title>The Musa troglodytarum L. genome provides insights into the mechanism of non-climacteric behaviour and enrichment of carotenoids.</title>
        <authorList>
            <person name="Wang J."/>
        </authorList>
    </citation>
    <scope>NUCLEOTIDE SEQUENCE</scope>
    <source>
        <tissue evidence="14">Leaf</tissue>
    </source>
</reference>
<dbReference type="GO" id="GO:0006357">
    <property type="term" value="P:regulation of transcription by RNA polymerase II"/>
    <property type="evidence" value="ECO:0007669"/>
    <property type="project" value="TreeGrafter"/>
</dbReference>
<name>A0A9E7IB65_9LILI</name>
<dbReference type="InterPro" id="IPR002717">
    <property type="entry name" value="HAT_MYST-type"/>
</dbReference>
<proteinExistence type="inferred from homology"/>
<evidence type="ECO:0000256" key="3">
    <source>
        <dbReference type="ARBA" id="ARBA00013184"/>
    </source>
</evidence>
<evidence type="ECO:0000256" key="9">
    <source>
        <dbReference type="ARBA" id="ARBA00022990"/>
    </source>
</evidence>
<evidence type="ECO:0000259" key="13">
    <source>
        <dbReference type="PROSITE" id="PS51726"/>
    </source>
</evidence>
<keyword evidence="15" id="KW-1185">Reference proteome</keyword>
<keyword evidence="5" id="KW-0479">Metal-binding</keyword>
<evidence type="ECO:0000256" key="6">
    <source>
        <dbReference type="ARBA" id="ARBA00022771"/>
    </source>
</evidence>
<evidence type="ECO:0000256" key="12">
    <source>
        <dbReference type="SAM" id="MobiDB-lite"/>
    </source>
</evidence>
<dbReference type="PANTHER" id="PTHR10615">
    <property type="entry name" value="HISTONE ACETYLTRANSFERASE"/>
    <property type="match status" value="1"/>
</dbReference>
<evidence type="ECO:0000256" key="5">
    <source>
        <dbReference type="ARBA" id="ARBA00022723"/>
    </source>
</evidence>
<dbReference type="Pfam" id="PF17772">
    <property type="entry name" value="zf-MYST"/>
    <property type="match status" value="1"/>
</dbReference>
<dbReference type="InterPro" id="IPR050603">
    <property type="entry name" value="MYST_HAT"/>
</dbReference>
<organism evidence="14 15">
    <name type="scientific">Musa troglodytarum</name>
    <name type="common">fe'i banana</name>
    <dbReference type="NCBI Taxonomy" id="320322"/>
    <lineage>
        <taxon>Eukaryota</taxon>
        <taxon>Viridiplantae</taxon>
        <taxon>Streptophyta</taxon>
        <taxon>Embryophyta</taxon>
        <taxon>Tracheophyta</taxon>
        <taxon>Spermatophyta</taxon>
        <taxon>Magnoliopsida</taxon>
        <taxon>Liliopsida</taxon>
        <taxon>Zingiberales</taxon>
        <taxon>Musaceae</taxon>
        <taxon>Musa</taxon>
    </lineage>
</organism>
<comment type="subcellular location">
    <subcellularLocation>
        <location evidence="1 11">Nucleus</location>
    </subcellularLocation>
</comment>
<dbReference type="Proteomes" id="UP001055439">
    <property type="component" value="Chromosome 9"/>
</dbReference>
<dbReference type="GO" id="GO:0004402">
    <property type="term" value="F:histone acetyltransferase activity"/>
    <property type="evidence" value="ECO:0007669"/>
    <property type="project" value="InterPro"/>
</dbReference>
<dbReference type="GO" id="GO:0000785">
    <property type="term" value="C:chromatin"/>
    <property type="evidence" value="ECO:0007669"/>
    <property type="project" value="TreeGrafter"/>
</dbReference>
<dbReference type="EC" id="2.3.1.48" evidence="3 11"/>
<evidence type="ECO:0000256" key="2">
    <source>
        <dbReference type="ARBA" id="ARBA00010107"/>
    </source>
</evidence>
<evidence type="ECO:0000256" key="11">
    <source>
        <dbReference type="RuleBase" id="RU361211"/>
    </source>
</evidence>
<dbReference type="GO" id="GO:0008270">
    <property type="term" value="F:zinc ion binding"/>
    <property type="evidence" value="ECO:0007669"/>
    <property type="project" value="UniProtKB-KW"/>
</dbReference>
<gene>
    <name evidence="14" type="ORF">MUK42_02884</name>
</gene>
<dbReference type="PROSITE" id="PS51726">
    <property type="entry name" value="MYST_HAT"/>
    <property type="match status" value="1"/>
</dbReference>
<keyword evidence="8" id="KW-0156">Chromatin regulator</keyword>
<dbReference type="GO" id="GO:0003682">
    <property type="term" value="F:chromatin binding"/>
    <property type="evidence" value="ECO:0007669"/>
    <property type="project" value="TreeGrafter"/>
</dbReference>
<evidence type="ECO:0000256" key="7">
    <source>
        <dbReference type="ARBA" id="ARBA00022833"/>
    </source>
</evidence>
<keyword evidence="4" id="KW-0808">Transferase</keyword>
<feature type="region of interest" description="Disordered" evidence="12">
    <location>
        <begin position="1"/>
        <end position="105"/>
    </location>
</feature>
<keyword evidence="9" id="KW-0007">Acetylation</keyword>
<evidence type="ECO:0000256" key="1">
    <source>
        <dbReference type="ARBA" id="ARBA00004123"/>
    </source>
</evidence>
<dbReference type="OrthoDB" id="1935905at2759"/>
<accession>A0A9E7IB65</accession>
<protein>
    <recommendedName>
        <fullName evidence="3 11">Histone acetyltransferase</fullName>
        <ecNumber evidence="3 11">2.3.1.48</ecNumber>
    </recommendedName>
</protein>
<sequence length="244" mass="27600">MDWPEIQRPLSNHTWDRTKPGHSPNRARLLTKENRRTRPSQPVLDRPDEGSVGIDGGAAAGGRHEGDVPVAGSEAPPPARSSSGGRSPTEAPTTMSTTSTTPINRRLDEWVKLEQLDLGTVENDLDEKVSDKHGHEELDAASLREHEEFTEVKNIAKIELGRYKIDIWYFSPFPPKCSDSPKLFFCEFCFKFMKRKELLQRHTRKCDLKHPPGDEIYRSGSLSMFEVSFIFVCPCISFSGFDLR</sequence>
<dbReference type="InterPro" id="IPR040706">
    <property type="entry name" value="Zf-MYST"/>
</dbReference>